<evidence type="ECO:0000259" key="3">
    <source>
        <dbReference type="Pfam" id="PF01266"/>
    </source>
</evidence>
<dbReference type="OrthoDB" id="5652862at2"/>
<feature type="domain" description="FAD dependent oxidoreductase" evidence="3">
    <location>
        <begin position="7"/>
        <end position="40"/>
    </location>
</feature>
<dbReference type="Proteomes" id="UP000295023">
    <property type="component" value="Unassembled WGS sequence"/>
</dbReference>
<feature type="compositionally biased region" description="Basic and acidic residues" evidence="2">
    <location>
        <begin position="402"/>
        <end position="412"/>
    </location>
</feature>
<keyword evidence="5" id="KW-1185">Reference proteome</keyword>
<proteinExistence type="predicted"/>
<evidence type="ECO:0000256" key="2">
    <source>
        <dbReference type="SAM" id="MobiDB-lite"/>
    </source>
</evidence>
<dbReference type="EMBL" id="SKBM01000028">
    <property type="protein sequence ID" value="TCZ55253.1"/>
    <property type="molecule type" value="Genomic_DNA"/>
</dbReference>
<dbReference type="SUPFAM" id="SSF51905">
    <property type="entry name" value="FAD/NAD(P)-binding domain"/>
    <property type="match status" value="1"/>
</dbReference>
<dbReference type="GO" id="GO:0016491">
    <property type="term" value="F:oxidoreductase activity"/>
    <property type="evidence" value="ECO:0007669"/>
    <property type="project" value="UniProtKB-KW"/>
</dbReference>
<dbReference type="PRINTS" id="PR00368">
    <property type="entry name" value="FADPNR"/>
</dbReference>
<gene>
    <name evidence="4" type="ORF">EXY23_21965</name>
</gene>
<dbReference type="RefSeq" id="WP_132294785.1">
    <property type="nucleotide sequence ID" value="NZ_SKBM01000028.1"/>
</dbReference>
<evidence type="ECO:0000313" key="4">
    <source>
        <dbReference type="EMBL" id="TCZ55253.1"/>
    </source>
</evidence>
<dbReference type="Gene3D" id="3.50.50.60">
    <property type="entry name" value="FAD/NAD(P)-binding domain"/>
    <property type="match status" value="1"/>
</dbReference>
<dbReference type="Pfam" id="PF01266">
    <property type="entry name" value="DAO"/>
    <property type="match status" value="1"/>
</dbReference>
<protein>
    <submittedName>
        <fullName evidence="4">FAD-dependent oxidoreductase</fullName>
    </submittedName>
</protein>
<dbReference type="PANTHER" id="PTHR42685:SF22">
    <property type="entry name" value="CONDITIONED MEDIUM FACTOR RECEPTOR 1"/>
    <property type="match status" value="1"/>
</dbReference>
<dbReference type="InterPro" id="IPR006076">
    <property type="entry name" value="FAD-dep_OxRdtase"/>
</dbReference>
<reference evidence="4 5" key="1">
    <citation type="submission" date="2019-03" db="EMBL/GenBank/DDBJ databases">
        <title>Paracraurococcus aquatilis NE82 genome sequence.</title>
        <authorList>
            <person name="Zhao Y."/>
            <person name="Du Z."/>
        </authorList>
    </citation>
    <scope>NUCLEOTIDE SEQUENCE [LARGE SCALE GENOMIC DNA]</scope>
    <source>
        <strain evidence="4 5">NE82</strain>
    </source>
</reference>
<dbReference type="InterPro" id="IPR050407">
    <property type="entry name" value="Geranylgeranyl_reductase"/>
</dbReference>
<evidence type="ECO:0000313" key="5">
    <source>
        <dbReference type="Proteomes" id="UP000295023"/>
    </source>
</evidence>
<comment type="caution">
    <text evidence="4">The sequence shown here is derived from an EMBL/GenBank/DDBJ whole genome shotgun (WGS) entry which is preliminary data.</text>
</comment>
<feature type="region of interest" description="Disordered" evidence="2">
    <location>
        <begin position="378"/>
        <end position="412"/>
    </location>
</feature>
<sequence length="412" mass="41020">MTAAAWDIAVIGAGPAGCAAAIALARAGRRVLLLERQAAARESVCGEFLGADAVAALAVLGLDPVALGAIPLHRARVGRGGWEAGFALPFPAWALPRRVLDGALREAAAAAGVVLRGDVAVRAAGRGPEGWHLRTTAGEAAAGRVVLATGKQALRGHPRAGAPPGALGLKLHLSGVEADDAVTLLPFAGGYAGLQPLPGGGANLCAVLHGDVGAAARDPAAFLARVVAGSALGARLLAGARPDWDRPLAIAGVPYGFRQPAAGPPGLYRVGDQAAVIPSFTGEGIALALHSGLAAAAAILAGEEAAGFHARWRARSAGPMRWAGLGAWLLHRAPGVFAAGAALAPAARLLARRTRIAPAAGMPSWCAPIHGSGQGLPMTGPLLRGPGDGSGSPTPALPRFAGKGEGRPISRC</sequence>
<name>A0A4R4D5K4_9PROT</name>
<dbReference type="PRINTS" id="PR00411">
    <property type="entry name" value="PNDRDTASEI"/>
</dbReference>
<dbReference type="AlphaFoldDB" id="A0A4R4D5K4"/>
<dbReference type="PANTHER" id="PTHR42685">
    <property type="entry name" value="GERANYLGERANYL DIPHOSPHATE REDUCTASE"/>
    <property type="match status" value="1"/>
</dbReference>
<keyword evidence="1" id="KW-0560">Oxidoreductase</keyword>
<accession>A0A4R4D5K4</accession>
<dbReference type="InterPro" id="IPR036188">
    <property type="entry name" value="FAD/NAD-bd_sf"/>
</dbReference>
<organism evidence="4 5">
    <name type="scientific">Roseicella aquatilis</name>
    <dbReference type="NCBI Taxonomy" id="2527868"/>
    <lineage>
        <taxon>Bacteria</taxon>
        <taxon>Pseudomonadati</taxon>
        <taxon>Pseudomonadota</taxon>
        <taxon>Alphaproteobacteria</taxon>
        <taxon>Acetobacterales</taxon>
        <taxon>Roseomonadaceae</taxon>
        <taxon>Roseicella</taxon>
    </lineage>
</organism>
<evidence type="ECO:0000256" key="1">
    <source>
        <dbReference type="ARBA" id="ARBA00023002"/>
    </source>
</evidence>